<evidence type="ECO:0000259" key="3">
    <source>
        <dbReference type="Pfam" id="PF01612"/>
    </source>
</evidence>
<dbReference type="Gene3D" id="3.30.420.10">
    <property type="entry name" value="Ribonuclease H-like superfamily/Ribonuclease H"/>
    <property type="match status" value="1"/>
</dbReference>
<protein>
    <recommendedName>
        <fullName evidence="3">3'-5' exonuclease domain-containing protein</fullName>
    </recommendedName>
</protein>
<dbReference type="EMBL" id="CM029046">
    <property type="protein sequence ID" value="KAG2587724.1"/>
    <property type="molecule type" value="Genomic_DNA"/>
</dbReference>
<dbReference type="PANTHER" id="PTHR13620">
    <property type="entry name" value="3-5 EXONUCLEASE"/>
    <property type="match status" value="1"/>
</dbReference>
<dbReference type="InterPro" id="IPR051132">
    <property type="entry name" value="3-5_Exonuclease_domain"/>
</dbReference>
<evidence type="ECO:0000256" key="2">
    <source>
        <dbReference type="ARBA" id="ARBA00022801"/>
    </source>
</evidence>
<dbReference type="GO" id="GO:0008408">
    <property type="term" value="F:3'-5' exonuclease activity"/>
    <property type="evidence" value="ECO:0007669"/>
    <property type="project" value="InterPro"/>
</dbReference>
<evidence type="ECO:0000313" key="5">
    <source>
        <dbReference type="Proteomes" id="UP000823388"/>
    </source>
</evidence>
<evidence type="ECO:0000313" key="4">
    <source>
        <dbReference type="EMBL" id="KAG2587724.1"/>
    </source>
</evidence>
<reference evidence="4" key="1">
    <citation type="submission" date="2020-05" db="EMBL/GenBank/DDBJ databases">
        <title>WGS assembly of Panicum virgatum.</title>
        <authorList>
            <person name="Lovell J.T."/>
            <person name="Jenkins J."/>
            <person name="Shu S."/>
            <person name="Juenger T.E."/>
            <person name="Schmutz J."/>
        </authorList>
    </citation>
    <scope>NUCLEOTIDE SEQUENCE</scope>
    <source>
        <strain evidence="4">AP13</strain>
    </source>
</reference>
<organism evidence="4 5">
    <name type="scientific">Panicum virgatum</name>
    <name type="common">Blackwell switchgrass</name>
    <dbReference type="NCBI Taxonomy" id="38727"/>
    <lineage>
        <taxon>Eukaryota</taxon>
        <taxon>Viridiplantae</taxon>
        <taxon>Streptophyta</taxon>
        <taxon>Embryophyta</taxon>
        <taxon>Tracheophyta</taxon>
        <taxon>Spermatophyta</taxon>
        <taxon>Magnoliopsida</taxon>
        <taxon>Liliopsida</taxon>
        <taxon>Poales</taxon>
        <taxon>Poaceae</taxon>
        <taxon>PACMAD clade</taxon>
        <taxon>Panicoideae</taxon>
        <taxon>Panicodae</taxon>
        <taxon>Paniceae</taxon>
        <taxon>Panicinae</taxon>
        <taxon>Panicum</taxon>
        <taxon>Panicum sect. Hiantes</taxon>
    </lineage>
</organism>
<dbReference type="SUPFAM" id="SSF53098">
    <property type="entry name" value="Ribonuclease H-like"/>
    <property type="match status" value="1"/>
</dbReference>
<dbReference type="CDD" id="cd06141">
    <property type="entry name" value="WRN_exo"/>
    <property type="match status" value="1"/>
</dbReference>
<keyword evidence="1" id="KW-0540">Nuclease</keyword>
<comment type="caution">
    <text evidence="4">The sequence shown here is derived from an EMBL/GenBank/DDBJ whole genome shotgun (WGS) entry which is preliminary data.</text>
</comment>
<dbReference type="AlphaFoldDB" id="A0A8T0RQL9"/>
<accession>A0A8T0RQL9</accession>
<dbReference type="InterPro" id="IPR002562">
    <property type="entry name" value="3'-5'_exonuclease_dom"/>
</dbReference>
<dbReference type="InterPro" id="IPR036397">
    <property type="entry name" value="RNaseH_sf"/>
</dbReference>
<dbReference type="GO" id="GO:0005737">
    <property type="term" value="C:cytoplasm"/>
    <property type="evidence" value="ECO:0007669"/>
    <property type="project" value="TreeGrafter"/>
</dbReference>
<name>A0A8T0RQL9_PANVG</name>
<dbReference type="GO" id="GO:0003676">
    <property type="term" value="F:nucleic acid binding"/>
    <property type="evidence" value="ECO:0007669"/>
    <property type="project" value="InterPro"/>
</dbReference>
<dbReference type="Proteomes" id="UP000823388">
    <property type="component" value="Chromosome 5N"/>
</dbReference>
<evidence type="ECO:0000256" key="1">
    <source>
        <dbReference type="ARBA" id="ARBA00022722"/>
    </source>
</evidence>
<proteinExistence type="predicted"/>
<dbReference type="GO" id="GO:0005634">
    <property type="term" value="C:nucleus"/>
    <property type="evidence" value="ECO:0007669"/>
    <property type="project" value="TreeGrafter"/>
</dbReference>
<dbReference type="GO" id="GO:0006139">
    <property type="term" value="P:nucleobase-containing compound metabolic process"/>
    <property type="evidence" value="ECO:0007669"/>
    <property type="project" value="InterPro"/>
</dbReference>
<gene>
    <name evidence="4" type="ORF">PVAP13_5NG166200</name>
</gene>
<dbReference type="InterPro" id="IPR012337">
    <property type="entry name" value="RNaseH-like_sf"/>
</dbReference>
<dbReference type="Pfam" id="PF01612">
    <property type="entry name" value="DNA_pol_A_exo1"/>
    <property type="match status" value="1"/>
</dbReference>
<keyword evidence="5" id="KW-1185">Reference proteome</keyword>
<dbReference type="OrthoDB" id="607706at2759"/>
<keyword evidence="2" id="KW-0378">Hydrolase</keyword>
<feature type="domain" description="3'-5' exonuclease" evidence="3">
    <location>
        <begin position="121"/>
        <end position="280"/>
    </location>
</feature>
<sequence length="305" mass="32939">MHGSCCMVRNLLGLGAPVAAGPISQATTLPRLGVRPAPPFPLYIEAAAHKQKHLGIVRARADPSSSNCRDLRLREASACPFASAMRNTNTFAYDTDVVMDDGTTSIRTTVTNSGDAVERYLREVCDEHGQRLLVGLDTEWRAIRSGAHRMAVLQLCVGRRCLVFQISRADYVPAALGRFLADPGHVFAAVGVDNDVERLCDDCGLFVANAVDLAPAAAEVLRRPELRRAGLKTLAREVMGAHVDKDKGVTRSEWGRTLSAVQVRYACIDAFVSYEVGRLLREQAGMGDVGATSATMAPFVGFELP</sequence>
<dbReference type="PANTHER" id="PTHR13620:SF123">
    <property type="entry name" value="OS11G0222320 PROTEIN"/>
    <property type="match status" value="1"/>
</dbReference>
<dbReference type="FunFam" id="3.30.420.10:FF:000054">
    <property type="entry name" value="Werner Syndrome-like exonuclease"/>
    <property type="match status" value="1"/>
</dbReference>